<dbReference type="InterPro" id="IPR036955">
    <property type="entry name" value="AP2/ERF_dom_sf"/>
</dbReference>
<evidence type="ECO:0000256" key="3">
    <source>
        <dbReference type="ARBA" id="ARBA00023163"/>
    </source>
</evidence>
<name>A0A2U8WCZ4_9HYPH</name>
<dbReference type="InterPro" id="IPR001471">
    <property type="entry name" value="AP2/ERF_dom"/>
</dbReference>
<dbReference type="AlphaFoldDB" id="A0A2U8WCZ4"/>
<dbReference type="RefSeq" id="WP_109893662.1">
    <property type="nucleotide sequence ID" value="NZ_CP029550.1"/>
</dbReference>
<dbReference type="Proteomes" id="UP000245926">
    <property type="component" value="Chromosome"/>
</dbReference>
<sequence length="176" mass="19578">MARHFLVSKGLDDLSWLRAHLAYDGTTGIVRWIKAPAPHLQYLVGTPAGCRRPDDNYLRIVIGQRKIGAHIVAWALHHGELPDGIVDHRDCDTFNNKLCNLRLADERGNAANRQIAKNNTSGFKGVSWSKQRRKFKAYIKTNDRQIHLGLFDTAEAASAAYTAAADRIFGAFARAA</sequence>
<dbReference type="PROSITE" id="PS51032">
    <property type="entry name" value="AP2_ERF"/>
    <property type="match status" value="1"/>
</dbReference>
<evidence type="ECO:0000313" key="5">
    <source>
        <dbReference type="EMBL" id="AWN43142.1"/>
    </source>
</evidence>
<dbReference type="KEGG" id="mets:DK389_24925"/>
<dbReference type="SUPFAM" id="SSF54171">
    <property type="entry name" value="DNA-binding domain"/>
    <property type="match status" value="1"/>
</dbReference>
<keyword evidence="1" id="KW-0805">Transcription regulation</keyword>
<dbReference type="SUPFAM" id="SSF54060">
    <property type="entry name" value="His-Me finger endonucleases"/>
    <property type="match status" value="1"/>
</dbReference>
<keyword evidence="6" id="KW-1185">Reference proteome</keyword>
<dbReference type="GO" id="GO:0003700">
    <property type="term" value="F:DNA-binding transcription factor activity"/>
    <property type="evidence" value="ECO:0007669"/>
    <property type="project" value="InterPro"/>
</dbReference>
<dbReference type="OrthoDB" id="388551at2"/>
<gene>
    <name evidence="5" type="ORF">DK389_24925</name>
</gene>
<proteinExistence type="predicted"/>
<dbReference type="EMBL" id="CP029550">
    <property type="protein sequence ID" value="AWN43142.1"/>
    <property type="molecule type" value="Genomic_DNA"/>
</dbReference>
<evidence type="ECO:0000313" key="6">
    <source>
        <dbReference type="Proteomes" id="UP000245926"/>
    </source>
</evidence>
<evidence type="ECO:0000259" key="4">
    <source>
        <dbReference type="PROSITE" id="PS51032"/>
    </source>
</evidence>
<dbReference type="GO" id="GO:0003677">
    <property type="term" value="F:DNA binding"/>
    <property type="evidence" value="ECO:0007669"/>
    <property type="project" value="UniProtKB-KW"/>
</dbReference>
<evidence type="ECO:0000256" key="2">
    <source>
        <dbReference type="ARBA" id="ARBA00023125"/>
    </source>
</evidence>
<keyword evidence="3" id="KW-0804">Transcription</keyword>
<dbReference type="Gene3D" id="3.90.75.20">
    <property type="match status" value="1"/>
</dbReference>
<dbReference type="InterPro" id="IPR003615">
    <property type="entry name" value="HNH_nuc"/>
</dbReference>
<feature type="domain" description="AP2/ERF" evidence="4">
    <location>
        <begin position="122"/>
        <end position="176"/>
    </location>
</feature>
<organism evidence="5 6">
    <name type="scientific">Methylobacterium durans</name>
    <dbReference type="NCBI Taxonomy" id="2202825"/>
    <lineage>
        <taxon>Bacteria</taxon>
        <taxon>Pseudomonadati</taxon>
        <taxon>Pseudomonadota</taxon>
        <taxon>Alphaproteobacteria</taxon>
        <taxon>Hyphomicrobiales</taxon>
        <taxon>Methylobacteriaceae</taxon>
        <taxon>Methylobacterium</taxon>
    </lineage>
</organism>
<protein>
    <submittedName>
        <fullName evidence="5">Fis family transcriptional regulator</fullName>
    </submittedName>
</protein>
<reference evidence="6" key="1">
    <citation type="submission" date="2018-05" db="EMBL/GenBank/DDBJ databases">
        <title>Complete Genome Sequence of Methylobacterium sp. 17SD2-17.</title>
        <authorList>
            <person name="Srinivasan S."/>
        </authorList>
    </citation>
    <scope>NUCLEOTIDE SEQUENCE [LARGE SCALE GENOMIC DNA]</scope>
    <source>
        <strain evidence="6">17SD2-17</strain>
    </source>
</reference>
<keyword evidence="2" id="KW-0238">DNA-binding</keyword>
<evidence type="ECO:0000256" key="1">
    <source>
        <dbReference type="ARBA" id="ARBA00023015"/>
    </source>
</evidence>
<accession>A0A2U8WCZ4</accession>
<dbReference type="InterPro" id="IPR044925">
    <property type="entry name" value="His-Me_finger_sf"/>
</dbReference>
<dbReference type="Gene3D" id="3.30.730.10">
    <property type="entry name" value="AP2/ERF domain"/>
    <property type="match status" value="1"/>
</dbReference>
<dbReference type="InterPro" id="IPR016177">
    <property type="entry name" value="DNA-bd_dom_sf"/>
</dbReference>
<dbReference type="Pfam" id="PF13392">
    <property type="entry name" value="HNH_3"/>
    <property type="match status" value="1"/>
</dbReference>